<evidence type="ECO:0000313" key="1">
    <source>
        <dbReference type="EMBL" id="MBY0759003.1"/>
    </source>
</evidence>
<dbReference type="Proteomes" id="UP000779049">
    <property type="component" value="Unassembled WGS sequence"/>
</dbReference>
<gene>
    <name evidence="1" type="ORF">FLB61_07880</name>
</gene>
<proteinExistence type="predicted"/>
<evidence type="ECO:0000313" key="2">
    <source>
        <dbReference type="Proteomes" id="UP000779049"/>
    </source>
</evidence>
<keyword evidence="2" id="KW-1185">Reference proteome</keyword>
<dbReference type="EMBL" id="VIRV01000010">
    <property type="protein sequence ID" value="MBY0759003.1"/>
    <property type="molecule type" value="Genomic_DNA"/>
</dbReference>
<organism evidence="1 2">
    <name type="scientific">Sellimonas caecigallum</name>
    <dbReference type="NCBI Taxonomy" id="2592333"/>
    <lineage>
        <taxon>Bacteria</taxon>
        <taxon>Bacillati</taxon>
        <taxon>Bacillota</taxon>
        <taxon>Clostridia</taxon>
        <taxon>Lachnospirales</taxon>
        <taxon>Lachnospiraceae</taxon>
        <taxon>Sellimonas</taxon>
    </lineage>
</organism>
<name>A0ABS7L7S3_9FIRM</name>
<comment type="caution">
    <text evidence="1">The sequence shown here is derived from an EMBL/GenBank/DDBJ whole genome shotgun (WGS) entry which is preliminary data.</text>
</comment>
<sequence length="93" mass="10760">MKWMEHPQMKHLDPLKQELIRMAFERTRGKSGKSLAPIMMSIITGANKKGIRFSQEEIELLLQMLKEGKSSEEKAQIDQMVAFVNAAWKKRSN</sequence>
<protein>
    <submittedName>
        <fullName evidence="1">Uncharacterized protein</fullName>
    </submittedName>
</protein>
<reference evidence="1 2" key="1">
    <citation type="journal article" date="2020" name="New Microbes New Infect">
        <title>Sellimonas caecigallum sp. nov., description and genome sequence of a new member of the Sellimonas genus isolated from the cecum of feral chicken.</title>
        <authorList>
            <person name="Wongkuna S."/>
            <person name="Ghimire S."/>
            <person name="Antony L."/>
            <person name="Chankhamhaengdecha S."/>
            <person name="Janvilisri T."/>
            <person name="Scaria J."/>
        </authorList>
    </citation>
    <scope>NUCLEOTIDE SEQUENCE [LARGE SCALE GENOMIC DNA]</scope>
    <source>
        <strain evidence="1 2">SW451</strain>
    </source>
</reference>
<accession>A0ABS7L7S3</accession>